<name>G0UBB0_TRYVY</name>
<feature type="region of interest" description="Disordered" evidence="1">
    <location>
        <begin position="104"/>
        <end position="125"/>
    </location>
</feature>
<accession>G0UBB0</accession>
<feature type="region of interest" description="Disordered" evidence="1">
    <location>
        <begin position="211"/>
        <end position="237"/>
    </location>
</feature>
<protein>
    <submittedName>
        <fullName evidence="2">Uncharacterized protein</fullName>
    </submittedName>
</protein>
<evidence type="ECO:0000313" key="2">
    <source>
        <dbReference type="EMBL" id="CCC53098.1"/>
    </source>
</evidence>
<feature type="compositionally biased region" description="Basic and acidic residues" evidence="1">
    <location>
        <begin position="115"/>
        <end position="125"/>
    </location>
</feature>
<evidence type="ECO:0000256" key="1">
    <source>
        <dbReference type="SAM" id="MobiDB-lite"/>
    </source>
</evidence>
<dbReference type="EMBL" id="HE573027">
    <property type="protein sequence ID" value="CCC53098.1"/>
    <property type="molecule type" value="Genomic_DNA"/>
</dbReference>
<dbReference type="AlphaFoldDB" id="G0UBB0"/>
<proteinExistence type="predicted"/>
<sequence>MSCLGVALLCRPSTKATLPLFSPLLPHHLARACIHIRACTCLCAFIFPPPPSPRFCVSVYPRVRKQSLFPPSPLQKCRLTRACRMSATDTHIRRTAGLQEDFRHTDTDTSTMPPGRKDGRGGVAEHPKSKRIFGWRGHPHDAESLHCTGAASSTKENPSYGVPDSFIIRFIDSCIANNMPEAFIVEHVLFMVYAMQEQVLLAEALHAAQSEKKCPQPPPCSQTGDTVDGNGGKKASLAGDVLTSSSARAAAAAACNGTETQPNKHNRSKAGECALVDSLSIGKGNAGISSSTGPQRNACSSPVTRSRQNVSKALPRFAAASQLPRVMGRKVRPKSAQACSLLFKEDAYVPLVSAQPHGPRSATLLECARGSVSEWDSKIETASSVITPGVVCGEEGMRTVAPTPCADTKCNGCRATVTTGPMSVQAPVLFPNQQLQMYIERSERKIREVSRFLGNLRK</sequence>
<feature type="compositionally biased region" description="Polar residues" evidence="1">
    <location>
        <begin position="287"/>
        <end position="308"/>
    </location>
</feature>
<organism evidence="2">
    <name type="scientific">Trypanosoma vivax (strain Y486)</name>
    <dbReference type="NCBI Taxonomy" id="1055687"/>
    <lineage>
        <taxon>Eukaryota</taxon>
        <taxon>Discoba</taxon>
        <taxon>Euglenozoa</taxon>
        <taxon>Kinetoplastea</taxon>
        <taxon>Metakinetoplastina</taxon>
        <taxon>Trypanosomatida</taxon>
        <taxon>Trypanosomatidae</taxon>
        <taxon>Trypanosoma</taxon>
        <taxon>Duttonella</taxon>
    </lineage>
</organism>
<reference evidence="2" key="1">
    <citation type="journal article" date="2012" name="Proc. Natl. Acad. Sci. U.S.A.">
        <title>Antigenic diversity is generated by distinct evolutionary mechanisms in African trypanosome species.</title>
        <authorList>
            <person name="Jackson A.P."/>
            <person name="Berry A."/>
            <person name="Aslett M."/>
            <person name="Allison H.C."/>
            <person name="Burton P."/>
            <person name="Vavrova-Anderson J."/>
            <person name="Brown R."/>
            <person name="Browne H."/>
            <person name="Corton N."/>
            <person name="Hauser H."/>
            <person name="Gamble J."/>
            <person name="Gilderthorp R."/>
            <person name="Marcello L."/>
            <person name="McQuillan J."/>
            <person name="Otto T.D."/>
            <person name="Quail M.A."/>
            <person name="Sanders M.J."/>
            <person name="van Tonder A."/>
            <person name="Ginger M.L."/>
            <person name="Field M.C."/>
            <person name="Barry J.D."/>
            <person name="Hertz-Fowler C."/>
            <person name="Berriman M."/>
        </authorList>
    </citation>
    <scope>NUCLEOTIDE SEQUENCE</scope>
    <source>
        <strain evidence="2">Y486</strain>
    </source>
</reference>
<dbReference type="VEuPathDB" id="TriTrypDB:TvY486_1105820"/>
<feature type="region of interest" description="Disordered" evidence="1">
    <location>
        <begin position="285"/>
        <end position="308"/>
    </location>
</feature>
<gene>
    <name evidence="2" type="ORF">TVY486_1105820</name>
</gene>